<protein>
    <recommendedName>
        <fullName evidence="4">Myb-like domain-containing protein</fullName>
    </recommendedName>
</protein>
<reference evidence="3" key="1">
    <citation type="journal article" date="2017" name="Genome Biol.">
        <title>Comparative genomics reveals high biological diversity and specific adaptations in the industrially and medically important fungal genus Aspergillus.</title>
        <authorList>
            <person name="de Vries R.P."/>
            <person name="Riley R."/>
            <person name="Wiebenga A."/>
            <person name="Aguilar-Osorio G."/>
            <person name="Amillis S."/>
            <person name="Uchima C.A."/>
            <person name="Anderluh G."/>
            <person name="Asadollahi M."/>
            <person name="Askin M."/>
            <person name="Barry K."/>
            <person name="Battaglia E."/>
            <person name="Bayram O."/>
            <person name="Benocci T."/>
            <person name="Braus-Stromeyer S.A."/>
            <person name="Caldana C."/>
            <person name="Canovas D."/>
            <person name="Cerqueira G.C."/>
            <person name="Chen F."/>
            <person name="Chen W."/>
            <person name="Choi C."/>
            <person name="Clum A."/>
            <person name="Dos Santos R.A."/>
            <person name="Damasio A.R."/>
            <person name="Diallinas G."/>
            <person name="Emri T."/>
            <person name="Fekete E."/>
            <person name="Flipphi M."/>
            <person name="Freyberg S."/>
            <person name="Gallo A."/>
            <person name="Gournas C."/>
            <person name="Habgood R."/>
            <person name="Hainaut M."/>
            <person name="Harispe M.L."/>
            <person name="Henrissat B."/>
            <person name="Hilden K.S."/>
            <person name="Hope R."/>
            <person name="Hossain A."/>
            <person name="Karabika E."/>
            <person name="Karaffa L."/>
            <person name="Karanyi Z."/>
            <person name="Krasevec N."/>
            <person name="Kuo A."/>
            <person name="Kusch H."/>
            <person name="LaButti K."/>
            <person name="Lagendijk E.L."/>
            <person name="Lapidus A."/>
            <person name="Levasseur A."/>
            <person name="Lindquist E."/>
            <person name="Lipzen A."/>
            <person name="Logrieco A.F."/>
            <person name="MacCabe A."/>
            <person name="Maekelae M.R."/>
            <person name="Malavazi I."/>
            <person name="Melin P."/>
            <person name="Meyer V."/>
            <person name="Mielnichuk N."/>
            <person name="Miskei M."/>
            <person name="Molnar A.P."/>
            <person name="Mule G."/>
            <person name="Ngan C.Y."/>
            <person name="Orejas M."/>
            <person name="Orosz E."/>
            <person name="Ouedraogo J.P."/>
            <person name="Overkamp K.M."/>
            <person name="Park H.-S."/>
            <person name="Perrone G."/>
            <person name="Piumi F."/>
            <person name="Punt P.J."/>
            <person name="Ram A.F."/>
            <person name="Ramon A."/>
            <person name="Rauscher S."/>
            <person name="Record E."/>
            <person name="Riano-Pachon D.M."/>
            <person name="Robert V."/>
            <person name="Roehrig J."/>
            <person name="Ruller R."/>
            <person name="Salamov A."/>
            <person name="Salih N.S."/>
            <person name="Samson R.A."/>
            <person name="Sandor E."/>
            <person name="Sanguinetti M."/>
            <person name="Schuetze T."/>
            <person name="Sepcic K."/>
            <person name="Shelest E."/>
            <person name="Sherlock G."/>
            <person name="Sophianopoulou V."/>
            <person name="Squina F.M."/>
            <person name="Sun H."/>
            <person name="Susca A."/>
            <person name="Todd R.B."/>
            <person name="Tsang A."/>
            <person name="Unkles S.E."/>
            <person name="van de Wiele N."/>
            <person name="van Rossen-Uffink D."/>
            <person name="Oliveira J.V."/>
            <person name="Vesth T.C."/>
            <person name="Visser J."/>
            <person name="Yu J.-H."/>
            <person name="Zhou M."/>
            <person name="Andersen M.R."/>
            <person name="Archer D.B."/>
            <person name="Baker S.E."/>
            <person name="Benoit I."/>
            <person name="Brakhage A.A."/>
            <person name="Braus G.H."/>
            <person name="Fischer R."/>
            <person name="Frisvad J.C."/>
            <person name="Goldman G.H."/>
            <person name="Houbraken J."/>
            <person name="Oakley B."/>
            <person name="Pocsi I."/>
            <person name="Scazzocchio C."/>
            <person name="Seiboth B."/>
            <person name="vanKuyk P.A."/>
            <person name="Wortman J."/>
            <person name="Dyer P.S."/>
            <person name="Grigoriev I.V."/>
        </authorList>
    </citation>
    <scope>NUCLEOTIDE SEQUENCE [LARGE SCALE GENOMIC DNA]</scope>
    <source>
        <strain evidence="3">ITEM 5010</strain>
    </source>
</reference>
<feature type="compositionally biased region" description="Low complexity" evidence="1">
    <location>
        <begin position="57"/>
        <end position="77"/>
    </location>
</feature>
<evidence type="ECO:0000256" key="1">
    <source>
        <dbReference type="SAM" id="MobiDB-lite"/>
    </source>
</evidence>
<dbReference type="OrthoDB" id="5334491at2759"/>
<keyword evidence="3" id="KW-1185">Reference proteome</keyword>
<sequence length="297" mass="32887">MLLPSALPSDMRHPQTLSHVAPTQLFTTPPPSDDDFFPSGNGLLGTCRALQSLLNGSPASAPRRATPPRLQSPLQLRSPPPTRSRKQVSQKDFDLRQTSPSPIVTPSRPPRGANKRCRDTFEIESEINTDNCESTHSGDPESRPRYSTPKRRRHIPNDLPMGLSQSDFYSLFSPPVTQSPPSPAQQRDLKGKEEQGLETPSYNPDAALPSIETNDEFKDTTPGEPSPTDLSASWTAEDDKSLVDLVLSKFQLSRLDLNECARKLGRDHDAIGQRWQALLGHGDVGLRRTVKRRLDES</sequence>
<name>A0A1R3RE31_ASPC5</name>
<gene>
    <name evidence="2" type="ORF">ASPCADRAFT_133130</name>
</gene>
<dbReference type="OMA" id="QEWDECA"/>
<evidence type="ECO:0000313" key="2">
    <source>
        <dbReference type="EMBL" id="OOF92739.1"/>
    </source>
</evidence>
<organism evidence="2 3">
    <name type="scientific">Aspergillus carbonarius (strain ITEM 5010)</name>
    <dbReference type="NCBI Taxonomy" id="602072"/>
    <lineage>
        <taxon>Eukaryota</taxon>
        <taxon>Fungi</taxon>
        <taxon>Dikarya</taxon>
        <taxon>Ascomycota</taxon>
        <taxon>Pezizomycotina</taxon>
        <taxon>Eurotiomycetes</taxon>
        <taxon>Eurotiomycetidae</taxon>
        <taxon>Eurotiales</taxon>
        <taxon>Aspergillaceae</taxon>
        <taxon>Aspergillus</taxon>
        <taxon>Aspergillus subgen. Circumdati</taxon>
    </lineage>
</organism>
<evidence type="ECO:0008006" key="4">
    <source>
        <dbReference type="Google" id="ProtNLM"/>
    </source>
</evidence>
<feature type="region of interest" description="Disordered" evidence="1">
    <location>
        <begin position="56"/>
        <end position="234"/>
    </location>
</feature>
<dbReference type="Proteomes" id="UP000188318">
    <property type="component" value="Unassembled WGS sequence"/>
</dbReference>
<dbReference type="VEuPathDB" id="FungiDB:ASPCADRAFT_133130"/>
<dbReference type="EMBL" id="KV907506">
    <property type="protein sequence ID" value="OOF92739.1"/>
    <property type="molecule type" value="Genomic_DNA"/>
</dbReference>
<evidence type="ECO:0000313" key="3">
    <source>
        <dbReference type="Proteomes" id="UP000188318"/>
    </source>
</evidence>
<proteinExistence type="predicted"/>
<accession>A0A1R3RE31</accession>
<dbReference type="AlphaFoldDB" id="A0A1R3RE31"/>